<dbReference type="Proteomes" id="UP000257109">
    <property type="component" value="Unassembled WGS sequence"/>
</dbReference>
<organism evidence="1 2">
    <name type="scientific">Mucuna pruriens</name>
    <name type="common">Velvet bean</name>
    <name type="synonym">Dolichos pruriens</name>
    <dbReference type="NCBI Taxonomy" id="157652"/>
    <lineage>
        <taxon>Eukaryota</taxon>
        <taxon>Viridiplantae</taxon>
        <taxon>Streptophyta</taxon>
        <taxon>Embryophyta</taxon>
        <taxon>Tracheophyta</taxon>
        <taxon>Spermatophyta</taxon>
        <taxon>Magnoliopsida</taxon>
        <taxon>eudicotyledons</taxon>
        <taxon>Gunneridae</taxon>
        <taxon>Pentapetalae</taxon>
        <taxon>rosids</taxon>
        <taxon>fabids</taxon>
        <taxon>Fabales</taxon>
        <taxon>Fabaceae</taxon>
        <taxon>Papilionoideae</taxon>
        <taxon>50 kb inversion clade</taxon>
        <taxon>NPAAA clade</taxon>
        <taxon>indigoferoid/millettioid clade</taxon>
        <taxon>Phaseoleae</taxon>
        <taxon>Mucuna</taxon>
    </lineage>
</organism>
<dbReference type="AlphaFoldDB" id="A0A371I1P9"/>
<proteinExistence type="predicted"/>
<sequence>MRRFGWRILHATHSYKDDPPFCKFSPCLMPYFIRFLSHTSSPLSIYLTHFSPLPSTSVLSSNSHKISWRGGKMLNSIDCHAMLCSTDIKS</sequence>
<accession>A0A371I1P9</accession>
<evidence type="ECO:0000313" key="2">
    <source>
        <dbReference type="Proteomes" id="UP000257109"/>
    </source>
</evidence>
<dbReference type="EMBL" id="QJKJ01001167">
    <property type="protein sequence ID" value="RDY08966.1"/>
    <property type="molecule type" value="Genomic_DNA"/>
</dbReference>
<name>A0A371I1P9_MUCPR</name>
<feature type="non-terminal residue" evidence="1">
    <location>
        <position position="1"/>
    </location>
</feature>
<comment type="caution">
    <text evidence="1">The sequence shown here is derived from an EMBL/GenBank/DDBJ whole genome shotgun (WGS) entry which is preliminary data.</text>
</comment>
<protein>
    <submittedName>
        <fullName evidence="1">Uncharacterized protein</fullName>
    </submittedName>
</protein>
<keyword evidence="2" id="KW-1185">Reference proteome</keyword>
<evidence type="ECO:0000313" key="1">
    <source>
        <dbReference type="EMBL" id="RDY08966.1"/>
    </source>
</evidence>
<reference evidence="1" key="1">
    <citation type="submission" date="2018-05" db="EMBL/GenBank/DDBJ databases">
        <title>Draft genome of Mucuna pruriens seed.</title>
        <authorList>
            <person name="Nnadi N.E."/>
            <person name="Vos R."/>
            <person name="Hasami M.H."/>
            <person name="Devisetty U.K."/>
            <person name="Aguiy J.C."/>
        </authorList>
    </citation>
    <scope>NUCLEOTIDE SEQUENCE [LARGE SCALE GENOMIC DNA]</scope>
    <source>
        <strain evidence="1">JCA_2017</strain>
    </source>
</reference>
<gene>
    <name evidence="1" type="ORF">CR513_06747</name>
</gene>